<comment type="caution">
    <text evidence="1">The sequence shown here is derived from an EMBL/GenBank/DDBJ whole genome shotgun (WGS) entry which is preliminary data.</text>
</comment>
<sequence length="32" mass="3449">GKGLYESMNERDGEVNGKGREIDAIEIVGRVG</sequence>
<protein>
    <submittedName>
        <fullName evidence="1">Uncharacterized protein</fullName>
    </submittedName>
</protein>
<dbReference type="Proteomes" id="UP000265520">
    <property type="component" value="Unassembled WGS sequence"/>
</dbReference>
<evidence type="ECO:0000313" key="2">
    <source>
        <dbReference type="Proteomes" id="UP000265520"/>
    </source>
</evidence>
<evidence type="ECO:0000313" key="1">
    <source>
        <dbReference type="EMBL" id="MCI54509.1"/>
    </source>
</evidence>
<feature type="non-terminal residue" evidence="1">
    <location>
        <position position="1"/>
    </location>
</feature>
<proteinExistence type="predicted"/>
<dbReference type="AlphaFoldDB" id="A0A392T0J1"/>
<keyword evidence="2" id="KW-1185">Reference proteome</keyword>
<reference evidence="1 2" key="1">
    <citation type="journal article" date="2018" name="Front. Plant Sci.">
        <title>Red Clover (Trifolium pratense) and Zigzag Clover (T. medium) - A Picture of Genomic Similarities and Differences.</title>
        <authorList>
            <person name="Dluhosova J."/>
            <person name="Istvanek J."/>
            <person name="Nedelnik J."/>
            <person name="Repkova J."/>
        </authorList>
    </citation>
    <scope>NUCLEOTIDE SEQUENCE [LARGE SCALE GENOMIC DNA]</scope>
    <source>
        <strain evidence="2">cv. 10/8</strain>
        <tissue evidence="1">Leaf</tissue>
    </source>
</reference>
<dbReference type="EMBL" id="LXQA010480494">
    <property type="protein sequence ID" value="MCI54509.1"/>
    <property type="molecule type" value="Genomic_DNA"/>
</dbReference>
<name>A0A392T0J1_9FABA</name>
<organism evidence="1 2">
    <name type="scientific">Trifolium medium</name>
    <dbReference type="NCBI Taxonomy" id="97028"/>
    <lineage>
        <taxon>Eukaryota</taxon>
        <taxon>Viridiplantae</taxon>
        <taxon>Streptophyta</taxon>
        <taxon>Embryophyta</taxon>
        <taxon>Tracheophyta</taxon>
        <taxon>Spermatophyta</taxon>
        <taxon>Magnoliopsida</taxon>
        <taxon>eudicotyledons</taxon>
        <taxon>Gunneridae</taxon>
        <taxon>Pentapetalae</taxon>
        <taxon>rosids</taxon>
        <taxon>fabids</taxon>
        <taxon>Fabales</taxon>
        <taxon>Fabaceae</taxon>
        <taxon>Papilionoideae</taxon>
        <taxon>50 kb inversion clade</taxon>
        <taxon>NPAAA clade</taxon>
        <taxon>Hologalegina</taxon>
        <taxon>IRL clade</taxon>
        <taxon>Trifolieae</taxon>
        <taxon>Trifolium</taxon>
    </lineage>
</organism>
<accession>A0A392T0J1</accession>